<name>A0A1B2HER9_9PSEU</name>
<feature type="transmembrane region" description="Helical" evidence="1">
    <location>
        <begin position="30"/>
        <end position="49"/>
    </location>
</feature>
<dbReference type="STRING" id="1586287.BBK82_09175"/>
<reference evidence="2 3" key="1">
    <citation type="submission" date="2016-07" db="EMBL/GenBank/DDBJ databases">
        <title>Complete genome sequence of the Lentzea guizhouensis DHS C013.</title>
        <authorList>
            <person name="Cao C."/>
        </authorList>
    </citation>
    <scope>NUCLEOTIDE SEQUENCE [LARGE SCALE GENOMIC DNA]</scope>
    <source>
        <strain evidence="2 3">DHS C013</strain>
    </source>
</reference>
<sequence length="72" mass="7272">MTTTATVTVAVPLILALVIFYAVKHGKQKILGVLLGIAFGVSLAPTGLAGHIGRAVNALIISGINTLSGLFS</sequence>
<evidence type="ECO:0000256" key="1">
    <source>
        <dbReference type="SAM" id="Phobius"/>
    </source>
</evidence>
<protein>
    <submittedName>
        <fullName evidence="2">Uncharacterized protein</fullName>
    </submittedName>
</protein>
<proteinExistence type="predicted"/>
<keyword evidence="3" id="KW-1185">Reference proteome</keyword>
<organism evidence="2 3">
    <name type="scientific">Lentzea guizhouensis</name>
    <dbReference type="NCBI Taxonomy" id="1586287"/>
    <lineage>
        <taxon>Bacteria</taxon>
        <taxon>Bacillati</taxon>
        <taxon>Actinomycetota</taxon>
        <taxon>Actinomycetes</taxon>
        <taxon>Pseudonocardiales</taxon>
        <taxon>Pseudonocardiaceae</taxon>
        <taxon>Lentzea</taxon>
    </lineage>
</organism>
<keyword evidence="1" id="KW-0472">Membrane</keyword>
<keyword evidence="1" id="KW-0812">Transmembrane</keyword>
<evidence type="ECO:0000313" key="2">
    <source>
        <dbReference type="EMBL" id="ANZ36206.1"/>
    </source>
</evidence>
<dbReference type="OrthoDB" id="9914614at2"/>
<feature type="transmembrane region" description="Helical" evidence="1">
    <location>
        <begin position="6"/>
        <end position="23"/>
    </location>
</feature>
<dbReference type="KEGG" id="led:BBK82_09175"/>
<dbReference type="AlphaFoldDB" id="A0A1B2HER9"/>
<accession>A0A1B2HER9</accession>
<keyword evidence="1" id="KW-1133">Transmembrane helix</keyword>
<gene>
    <name evidence="2" type="ORF">BBK82_09175</name>
</gene>
<dbReference type="Proteomes" id="UP000093053">
    <property type="component" value="Chromosome"/>
</dbReference>
<dbReference type="RefSeq" id="WP_065914611.1">
    <property type="nucleotide sequence ID" value="NZ_CP016793.1"/>
</dbReference>
<dbReference type="EMBL" id="CP016793">
    <property type="protein sequence ID" value="ANZ36206.1"/>
    <property type="molecule type" value="Genomic_DNA"/>
</dbReference>
<evidence type="ECO:0000313" key="3">
    <source>
        <dbReference type="Proteomes" id="UP000093053"/>
    </source>
</evidence>